<evidence type="ECO:0000313" key="1">
    <source>
        <dbReference type="EMBL" id="MBX65159.1"/>
    </source>
</evidence>
<accession>A0A2P2QDW3</accession>
<sequence length="28" mass="3184">MQIDNRAVHAHHGLACLIDDIFQSFAIF</sequence>
<dbReference type="AlphaFoldDB" id="A0A2P2QDW3"/>
<organism evidence="1">
    <name type="scientific">Rhizophora mucronata</name>
    <name type="common">Asiatic mangrove</name>
    <dbReference type="NCBI Taxonomy" id="61149"/>
    <lineage>
        <taxon>Eukaryota</taxon>
        <taxon>Viridiplantae</taxon>
        <taxon>Streptophyta</taxon>
        <taxon>Embryophyta</taxon>
        <taxon>Tracheophyta</taxon>
        <taxon>Spermatophyta</taxon>
        <taxon>Magnoliopsida</taxon>
        <taxon>eudicotyledons</taxon>
        <taxon>Gunneridae</taxon>
        <taxon>Pentapetalae</taxon>
        <taxon>rosids</taxon>
        <taxon>fabids</taxon>
        <taxon>Malpighiales</taxon>
        <taxon>Rhizophoraceae</taxon>
        <taxon>Rhizophora</taxon>
    </lineage>
</organism>
<name>A0A2P2QDW3_RHIMU</name>
<reference evidence="1" key="1">
    <citation type="submission" date="2018-02" db="EMBL/GenBank/DDBJ databases">
        <title>Rhizophora mucronata_Transcriptome.</title>
        <authorList>
            <person name="Meera S.P."/>
            <person name="Sreeshan A."/>
            <person name="Augustine A."/>
        </authorList>
    </citation>
    <scope>NUCLEOTIDE SEQUENCE</scope>
    <source>
        <tissue evidence="1">Leaf</tissue>
    </source>
</reference>
<dbReference type="EMBL" id="GGEC01084675">
    <property type="protein sequence ID" value="MBX65159.1"/>
    <property type="molecule type" value="Transcribed_RNA"/>
</dbReference>
<protein>
    <submittedName>
        <fullName evidence="1">Uncharacterized protein</fullName>
    </submittedName>
</protein>
<proteinExistence type="predicted"/>